<keyword evidence="5 7" id="KW-0472">Membrane</keyword>
<feature type="transmembrane region" description="Helical" evidence="7">
    <location>
        <begin position="480"/>
        <end position="498"/>
    </location>
</feature>
<feature type="compositionally biased region" description="Polar residues" evidence="6">
    <location>
        <begin position="265"/>
        <end position="286"/>
    </location>
</feature>
<dbReference type="GO" id="GO:0005302">
    <property type="term" value="F:L-tyrosine transmembrane transporter activity"/>
    <property type="evidence" value="ECO:0007669"/>
    <property type="project" value="TreeGrafter"/>
</dbReference>
<feature type="compositionally biased region" description="Polar residues" evidence="6">
    <location>
        <begin position="234"/>
        <end position="247"/>
    </location>
</feature>
<proteinExistence type="inferred from homology"/>
<feature type="transmembrane region" description="Helical" evidence="7">
    <location>
        <begin position="627"/>
        <end position="652"/>
    </location>
</feature>
<keyword evidence="10" id="KW-1185">Reference proteome</keyword>
<feature type="transmembrane region" description="Helical" evidence="7">
    <location>
        <begin position="510"/>
        <end position="531"/>
    </location>
</feature>
<comment type="caution">
    <text evidence="9">The sequence shown here is derived from an EMBL/GenBank/DDBJ whole genome shotgun (WGS) entry which is preliminary data.</text>
</comment>
<evidence type="ECO:0000256" key="5">
    <source>
        <dbReference type="ARBA" id="ARBA00023136"/>
    </source>
</evidence>
<dbReference type="InParanoid" id="A0A1E5RNC3"/>
<feature type="region of interest" description="Disordered" evidence="6">
    <location>
        <begin position="149"/>
        <end position="205"/>
    </location>
</feature>
<keyword evidence="3 7" id="KW-0812">Transmembrane</keyword>
<feature type="transmembrane region" description="Helical" evidence="7">
    <location>
        <begin position="584"/>
        <end position="607"/>
    </location>
</feature>
<feature type="domain" description="Amino acid transporter transmembrane" evidence="8">
    <location>
        <begin position="362"/>
        <end position="768"/>
    </location>
</feature>
<protein>
    <submittedName>
        <fullName evidence="9">Vacuolar amino acid transporter 4</fullName>
    </submittedName>
</protein>
<name>A0A1E5RNC3_9ASCO</name>
<feature type="transmembrane region" description="Helical" evidence="7">
    <location>
        <begin position="680"/>
        <end position="698"/>
    </location>
</feature>
<evidence type="ECO:0000259" key="8">
    <source>
        <dbReference type="Pfam" id="PF01490"/>
    </source>
</evidence>
<evidence type="ECO:0000313" key="10">
    <source>
        <dbReference type="Proteomes" id="UP000095728"/>
    </source>
</evidence>
<feature type="transmembrane region" description="Helical" evidence="7">
    <location>
        <begin position="744"/>
        <end position="765"/>
    </location>
</feature>
<comment type="subcellular location">
    <subcellularLocation>
        <location evidence="1">Vacuole membrane</location>
        <topology evidence="1">Multi-pass membrane protein</topology>
    </subcellularLocation>
</comment>
<feature type="region of interest" description="Disordered" evidence="6">
    <location>
        <begin position="1"/>
        <end position="62"/>
    </location>
</feature>
<sequence>MDIVKISSGNSNKIENDTVPISSSARSASMKIKHSNSQRHPKNSYYNGGAGSFTNPNNNSHSRRHSILLLSESVQSRKSGINMGTRNSRNSTSSTTLQNLASKNMAGSYGKSIDSKVFININSPNFKSENQDEILNSLSQHNYLNFQHRRKSNHSHAASHVSSSDVALSNSSVAVGDEDDEDVENRSESPSLNEHDPHLNQEGGDITRDIYSLAKNSKMKSKLRKNKSFDDLSSLHSTSRRGSTASALNVPGGFRRHHIVQKISETGTHANGNTPTESHSSATDSVHTFGEDGSPLPQPIESVPFLTRNFLEFLYVYGHFAGESFEDEFYPEDMKNGVVDGENTPLLMKHKRSIEKMSAKGTTSTFKAFLLMIKSFIGTGVLFLPKAFSNGGLFFCVFMLTFFGIYSFWCYYILIQSKVATKVSSFGDIGQKLYGPWMKVIILFSLVVTQLGFSAAYVVFTSTNLMAFVKNVFHLHEHLKIEWFLIFQIIVFIPLSFIRNVSKLSLPSLFANFFTMGGLLIVIFFVIKHLVIDLDMKPAEGIIYTFNPNSWSLFIGTAIFAFEGIGLIIPVQDSMKHPEHFPKVLLLVILTACVLFILVATLGYLAYGSSIDTVILLNLPQSNIFVNMIQFFYSMAILLSTPLQLFPAIAIIESKILKPRFVNHKLVTGKTDWKIKWVKNFIRSLIVIFTVGLAYFGSSNLDRFVSFVGCFACIPLVYMYPPMLHLLSCSKPKVAEKPTLKNKLLVTLDYGLLIFGGCSMLYTSYQCIFSPA</sequence>
<dbReference type="AlphaFoldDB" id="A0A1E5RNC3"/>
<dbReference type="Pfam" id="PF01490">
    <property type="entry name" value="Aa_trans"/>
    <property type="match status" value="1"/>
</dbReference>
<dbReference type="OrthoDB" id="1684102at2759"/>
<dbReference type="Proteomes" id="UP000095728">
    <property type="component" value="Unassembled WGS sequence"/>
</dbReference>
<dbReference type="InterPro" id="IPR013057">
    <property type="entry name" value="AA_transpt_TM"/>
</dbReference>
<feature type="transmembrane region" description="Helical" evidence="7">
    <location>
        <begin position="391"/>
        <end position="415"/>
    </location>
</feature>
<keyword evidence="4 7" id="KW-1133">Transmembrane helix</keyword>
<feature type="compositionally biased region" description="Polar residues" evidence="6">
    <location>
        <begin position="7"/>
        <end position="27"/>
    </location>
</feature>
<evidence type="ECO:0000256" key="3">
    <source>
        <dbReference type="ARBA" id="ARBA00022692"/>
    </source>
</evidence>
<evidence type="ECO:0000256" key="7">
    <source>
        <dbReference type="SAM" id="Phobius"/>
    </source>
</evidence>
<comment type="similarity">
    <text evidence="2">Belongs to the amino acid/polyamine transporter 2 family.</text>
</comment>
<evidence type="ECO:0000313" key="9">
    <source>
        <dbReference type="EMBL" id="OEJ88386.1"/>
    </source>
</evidence>
<evidence type="ECO:0000256" key="6">
    <source>
        <dbReference type="SAM" id="MobiDB-lite"/>
    </source>
</evidence>
<evidence type="ECO:0000256" key="2">
    <source>
        <dbReference type="ARBA" id="ARBA00008066"/>
    </source>
</evidence>
<evidence type="ECO:0000256" key="4">
    <source>
        <dbReference type="ARBA" id="ARBA00022989"/>
    </source>
</evidence>
<organism evidence="9 10">
    <name type="scientific">Hanseniaspora osmophila</name>
    <dbReference type="NCBI Taxonomy" id="56408"/>
    <lineage>
        <taxon>Eukaryota</taxon>
        <taxon>Fungi</taxon>
        <taxon>Dikarya</taxon>
        <taxon>Ascomycota</taxon>
        <taxon>Saccharomycotina</taxon>
        <taxon>Saccharomycetes</taxon>
        <taxon>Saccharomycodales</taxon>
        <taxon>Saccharomycodaceae</taxon>
        <taxon>Hanseniaspora</taxon>
    </lineage>
</organism>
<feature type="transmembrane region" description="Helical" evidence="7">
    <location>
        <begin position="436"/>
        <end position="460"/>
    </location>
</feature>
<dbReference type="PANTHER" id="PTHR22950">
    <property type="entry name" value="AMINO ACID TRANSPORTER"/>
    <property type="match status" value="1"/>
</dbReference>
<dbReference type="STRING" id="56408.A0A1E5RNC3"/>
<feature type="transmembrane region" description="Helical" evidence="7">
    <location>
        <begin position="704"/>
        <end position="723"/>
    </location>
</feature>
<evidence type="ECO:0000256" key="1">
    <source>
        <dbReference type="ARBA" id="ARBA00004128"/>
    </source>
</evidence>
<dbReference type="GO" id="GO:0005774">
    <property type="term" value="C:vacuolar membrane"/>
    <property type="evidence" value="ECO:0007669"/>
    <property type="project" value="UniProtKB-SubCell"/>
</dbReference>
<feature type="compositionally biased region" description="Low complexity" evidence="6">
    <location>
        <begin position="155"/>
        <end position="175"/>
    </location>
</feature>
<dbReference type="EMBL" id="LPNM01000005">
    <property type="protein sequence ID" value="OEJ88386.1"/>
    <property type="molecule type" value="Genomic_DNA"/>
</dbReference>
<dbReference type="FunCoup" id="A0A1E5RNC3">
    <property type="interactions" value="563"/>
</dbReference>
<feature type="region of interest" description="Disordered" evidence="6">
    <location>
        <begin position="265"/>
        <end position="295"/>
    </location>
</feature>
<dbReference type="PANTHER" id="PTHR22950:SF666">
    <property type="entry name" value="VACUOLAR AMINO ACID TRANSPORTER 4"/>
    <property type="match status" value="1"/>
</dbReference>
<feature type="region of interest" description="Disordered" evidence="6">
    <location>
        <begin position="230"/>
        <end position="250"/>
    </location>
</feature>
<accession>A0A1E5RNC3</accession>
<feature type="transmembrane region" description="Helical" evidence="7">
    <location>
        <begin position="551"/>
        <end position="572"/>
    </location>
</feature>
<reference evidence="10" key="1">
    <citation type="journal article" date="2016" name="Genome Announc.">
        <title>Genome sequences of three species of Hanseniaspora isolated from spontaneous wine fermentations.</title>
        <authorList>
            <person name="Sternes P.R."/>
            <person name="Lee D."/>
            <person name="Kutyna D.R."/>
            <person name="Borneman A.R."/>
        </authorList>
    </citation>
    <scope>NUCLEOTIDE SEQUENCE [LARGE SCALE GENOMIC DNA]</scope>
    <source>
        <strain evidence="10">AWRI3579</strain>
    </source>
</reference>
<gene>
    <name evidence="9" type="ORF">AWRI3579_g698</name>
</gene>
<feature type="compositionally biased region" description="Basic residues" evidence="6">
    <location>
        <begin position="31"/>
        <end position="42"/>
    </location>
</feature>